<feature type="transmembrane region" description="Helical" evidence="6">
    <location>
        <begin position="362"/>
        <end position="389"/>
    </location>
</feature>
<gene>
    <name evidence="7" type="ORF">SAMN05518682_2422</name>
</gene>
<feature type="transmembrane region" description="Helical" evidence="6">
    <location>
        <begin position="68"/>
        <end position="89"/>
    </location>
</feature>
<dbReference type="PANTHER" id="PTHR22913:SF12">
    <property type="entry name" value="MANNURONAN SYNTHASE"/>
    <property type="match status" value="1"/>
</dbReference>
<keyword evidence="5 6" id="KW-0472">Membrane</keyword>
<organism evidence="7 8">
    <name type="scientific">Cellulosimicrobium aquatile</name>
    <dbReference type="NCBI Taxonomy" id="1612203"/>
    <lineage>
        <taxon>Bacteria</taxon>
        <taxon>Bacillati</taxon>
        <taxon>Actinomycetota</taxon>
        <taxon>Actinomycetes</taxon>
        <taxon>Micrococcales</taxon>
        <taxon>Promicromonosporaceae</taxon>
        <taxon>Cellulosimicrobium</taxon>
    </lineage>
</organism>
<dbReference type="EMBL" id="FTMI01000004">
    <property type="protein sequence ID" value="SIQ42521.1"/>
    <property type="molecule type" value="Genomic_DNA"/>
</dbReference>
<keyword evidence="2" id="KW-1003">Cell membrane</keyword>
<evidence type="ECO:0000256" key="1">
    <source>
        <dbReference type="ARBA" id="ARBA00004236"/>
    </source>
</evidence>
<comment type="subcellular location">
    <subcellularLocation>
        <location evidence="1">Cell membrane</location>
    </subcellularLocation>
</comment>
<evidence type="ECO:0000256" key="2">
    <source>
        <dbReference type="ARBA" id="ARBA00022475"/>
    </source>
</evidence>
<accession>A0A1N6SNB7</accession>
<dbReference type="RefSeq" id="WP_076405099.1">
    <property type="nucleotide sequence ID" value="NZ_FTMI01000004.1"/>
</dbReference>
<dbReference type="GO" id="GO:0050501">
    <property type="term" value="F:hyaluronan synthase activity"/>
    <property type="evidence" value="ECO:0007669"/>
    <property type="project" value="TreeGrafter"/>
</dbReference>
<evidence type="ECO:0000256" key="6">
    <source>
        <dbReference type="SAM" id="Phobius"/>
    </source>
</evidence>
<feature type="transmembrane region" description="Helical" evidence="6">
    <location>
        <begin position="428"/>
        <end position="448"/>
    </location>
</feature>
<dbReference type="Proteomes" id="UP000186235">
    <property type="component" value="Unassembled WGS sequence"/>
</dbReference>
<evidence type="ECO:0000313" key="8">
    <source>
        <dbReference type="Proteomes" id="UP000186235"/>
    </source>
</evidence>
<feature type="transmembrane region" description="Helical" evidence="6">
    <location>
        <begin position="395"/>
        <end position="416"/>
    </location>
</feature>
<dbReference type="Pfam" id="PF13641">
    <property type="entry name" value="Glyco_tranf_2_3"/>
    <property type="match status" value="1"/>
</dbReference>
<keyword evidence="8" id="KW-1185">Reference proteome</keyword>
<keyword evidence="3" id="KW-0328">Glycosyltransferase</keyword>
<dbReference type="GO" id="GO:0030213">
    <property type="term" value="P:hyaluronan biosynthetic process"/>
    <property type="evidence" value="ECO:0007669"/>
    <property type="project" value="TreeGrafter"/>
</dbReference>
<dbReference type="GO" id="GO:0085029">
    <property type="term" value="P:extracellular matrix assembly"/>
    <property type="evidence" value="ECO:0007669"/>
    <property type="project" value="TreeGrafter"/>
</dbReference>
<sequence length="482" mass="53346">MSDVRRPPSSHHEVVVEGGMLSGDQDDAPAPGVSARWETGRAARIGVFTCLAVITSACWVSIDHVFASTAPVLAVWLFLALLVTAQLVVSQFATPFTVDAATADELHKLRVVVLVPCYNEDPRLLEQGVRSMIAQTRPPDAISVIDDGSLIDYSAVRESLRRAAHDAQVELYWRRTRNHGKRYALVNAARQAADADIYVTVDSDSILDRSAIEEGLKPFADERVQSVAGFLLVLNYSDSWLSRLMELVIVSWGQFERSALSVAGSVLVNSGACAFYRAGLVREVSADFLSESIFGQPMSFSDDSLLTLFALERGRAVQQPTCFVFSAMPTTLRPHLVQQARWMRGAIVRAWWRFKYLPVTSVAYWALALKWLQFIVNTVLTLALVSAALQLSPSALAFIGTAWLGLQLAISSRYLALRRSDQTTAQRWGVYALVPLLVFWQAVVLHQLRLYAYATFGRMHWGSRSSQAAQPSRRRSPAPSET</sequence>
<evidence type="ECO:0000313" key="7">
    <source>
        <dbReference type="EMBL" id="SIQ42521.1"/>
    </source>
</evidence>
<protein>
    <submittedName>
        <fullName evidence="7">Hyaluronan synthase</fullName>
    </submittedName>
</protein>
<evidence type="ECO:0000256" key="3">
    <source>
        <dbReference type="ARBA" id="ARBA00022676"/>
    </source>
</evidence>
<reference evidence="8" key="1">
    <citation type="submission" date="2017-01" db="EMBL/GenBank/DDBJ databases">
        <authorList>
            <person name="Varghese N."/>
            <person name="Submissions S."/>
        </authorList>
    </citation>
    <scope>NUCLEOTIDE SEQUENCE [LARGE SCALE GENOMIC DNA]</scope>
    <source>
        <strain evidence="8">3bp</strain>
    </source>
</reference>
<keyword evidence="4" id="KW-0808">Transferase</keyword>
<proteinExistence type="predicted"/>
<keyword evidence="6" id="KW-1133">Transmembrane helix</keyword>
<dbReference type="GO" id="GO:0005886">
    <property type="term" value="C:plasma membrane"/>
    <property type="evidence" value="ECO:0007669"/>
    <property type="project" value="UniProtKB-SubCell"/>
</dbReference>
<dbReference type="PANTHER" id="PTHR22913">
    <property type="entry name" value="HYALURONAN SYNTHASE"/>
    <property type="match status" value="1"/>
</dbReference>
<dbReference type="SUPFAM" id="SSF53448">
    <property type="entry name" value="Nucleotide-diphospho-sugar transferases"/>
    <property type="match status" value="1"/>
</dbReference>
<keyword evidence="6" id="KW-0812">Transmembrane</keyword>
<evidence type="ECO:0000256" key="5">
    <source>
        <dbReference type="ARBA" id="ARBA00023136"/>
    </source>
</evidence>
<dbReference type="InterPro" id="IPR029044">
    <property type="entry name" value="Nucleotide-diphossugar_trans"/>
</dbReference>
<name>A0A1N6SNB7_9MICO</name>
<dbReference type="Gene3D" id="3.90.550.10">
    <property type="entry name" value="Spore Coat Polysaccharide Biosynthesis Protein SpsA, Chain A"/>
    <property type="match status" value="1"/>
</dbReference>
<dbReference type="AlphaFoldDB" id="A0A1N6SNB7"/>
<evidence type="ECO:0000256" key="4">
    <source>
        <dbReference type="ARBA" id="ARBA00022679"/>
    </source>
</evidence>
<feature type="transmembrane region" description="Helical" evidence="6">
    <location>
        <begin position="42"/>
        <end position="62"/>
    </location>
</feature>